<dbReference type="EMBL" id="LAZR01019996">
    <property type="protein sequence ID" value="KKL90476.1"/>
    <property type="molecule type" value="Genomic_DNA"/>
</dbReference>
<dbReference type="AlphaFoldDB" id="A0A0F9GIW8"/>
<evidence type="ECO:0000256" key="1">
    <source>
        <dbReference type="SAM" id="Phobius"/>
    </source>
</evidence>
<feature type="transmembrane region" description="Helical" evidence="1">
    <location>
        <begin position="173"/>
        <end position="196"/>
    </location>
</feature>
<proteinExistence type="predicted"/>
<gene>
    <name evidence="3" type="ORF">LCGC14_1904300</name>
</gene>
<reference evidence="3" key="1">
    <citation type="journal article" date="2015" name="Nature">
        <title>Complex archaea that bridge the gap between prokaryotes and eukaryotes.</title>
        <authorList>
            <person name="Spang A."/>
            <person name="Saw J.H."/>
            <person name="Jorgensen S.L."/>
            <person name="Zaremba-Niedzwiedzka K."/>
            <person name="Martijn J."/>
            <person name="Lind A.E."/>
            <person name="van Eijk R."/>
            <person name="Schleper C."/>
            <person name="Guy L."/>
            <person name="Ettema T.J."/>
        </authorList>
    </citation>
    <scope>NUCLEOTIDE SEQUENCE</scope>
</reference>
<dbReference type="Gene3D" id="3.40.50.10140">
    <property type="entry name" value="Toll/interleukin-1 receptor homology (TIR) domain"/>
    <property type="match status" value="1"/>
</dbReference>
<evidence type="ECO:0000313" key="3">
    <source>
        <dbReference type="EMBL" id="KKL90476.1"/>
    </source>
</evidence>
<keyword evidence="1" id="KW-0812">Transmembrane</keyword>
<accession>A0A0F9GIW8</accession>
<dbReference type="SMART" id="SM00255">
    <property type="entry name" value="TIR"/>
    <property type="match status" value="1"/>
</dbReference>
<dbReference type="PROSITE" id="PS50104">
    <property type="entry name" value="TIR"/>
    <property type="match status" value="1"/>
</dbReference>
<feature type="transmembrane region" description="Helical" evidence="1">
    <location>
        <begin position="208"/>
        <end position="227"/>
    </location>
</feature>
<protein>
    <recommendedName>
        <fullName evidence="2">TIR domain-containing protein</fullName>
    </recommendedName>
</protein>
<dbReference type="InterPro" id="IPR035897">
    <property type="entry name" value="Toll_tir_struct_dom_sf"/>
</dbReference>
<keyword evidence="1" id="KW-1133">Transmembrane helix</keyword>
<keyword evidence="1" id="KW-0472">Membrane</keyword>
<evidence type="ECO:0000259" key="2">
    <source>
        <dbReference type="PROSITE" id="PS50104"/>
    </source>
</evidence>
<dbReference type="GO" id="GO:0007165">
    <property type="term" value="P:signal transduction"/>
    <property type="evidence" value="ECO:0007669"/>
    <property type="project" value="InterPro"/>
</dbReference>
<organism evidence="3">
    <name type="scientific">marine sediment metagenome</name>
    <dbReference type="NCBI Taxonomy" id="412755"/>
    <lineage>
        <taxon>unclassified sequences</taxon>
        <taxon>metagenomes</taxon>
        <taxon>ecological metagenomes</taxon>
    </lineage>
</organism>
<dbReference type="SUPFAM" id="SSF52200">
    <property type="entry name" value="Toll/Interleukin receptor TIR domain"/>
    <property type="match status" value="1"/>
</dbReference>
<comment type="caution">
    <text evidence="3">The sequence shown here is derived from an EMBL/GenBank/DDBJ whole genome shotgun (WGS) entry which is preliminary data.</text>
</comment>
<sequence length="244" mass="27277">MKIFISYSHKDREFSRRLASLLQDKGIATWIDDRELNIGDSLIEKINEAIHQANVVLIVLSRNTSNSQSQLSEIAMAIAARKKSTKQIVSIVLDKNIALPFFLKDRLYIDVSGKRGIEERVEQISQTLQSLPTASSSKSEELSAIEKIKIEQEMLAFEKKAFEQKRLLRTQTVLASVTGILAALSASTLLFVTNFTDINFDFLIPSHSFFFGTAIGVFATALAAYLNRKIHLGQKQKKGSQNAQ</sequence>
<dbReference type="Pfam" id="PF13676">
    <property type="entry name" value="TIR_2"/>
    <property type="match status" value="1"/>
</dbReference>
<feature type="domain" description="TIR" evidence="2">
    <location>
        <begin position="1"/>
        <end position="128"/>
    </location>
</feature>
<name>A0A0F9GIW8_9ZZZZ</name>
<dbReference type="InterPro" id="IPR000157">
    <property type="entry name" value="TIR_dom"/>
</dbReference>